<dbReference type="EMBL" id="FONG01000008">
    <property type="protein sequence ID" value="SFF12967.1"/>
    <property type="molecule type" value="Genomic_DNA"/>
</dbReference>
<keyword evidence="2" id="KW-0472">Membrane</keyword>
<accession>A0A1I2G7Q3</accession>
<feature type="compositionally biased region" description="Low complexity" evidence="1">
    <location>
        <begin position="200"/>
        <end position="209"/>
    </location>
</feature>
<name>A0A1I2G7Q3_9ACTN</name>
<evidence type="ECO:0000313" key="3">
    <source>
        <dbReference type="EMBL" id="SFF12967.1"/>
    </source>
</evidence>
<feature type="region of interest" description="Disordered" evidence="1">
    <location>
        <begin position="142"/>
        <end position="229"/>
    </location>
</feature>
<feature type="compositionally biased region" description="Gly residues" evidence="1">
    <location>
        <begin position="172"/>
        <end position="182"/>
    </location>
</feature>
<gene>
    <name evidence="3" type="ORF">SAMN05216251_108294</name>
</gene>
<evidence type="ECO:0000313" key="4">
    <source>
        <dbReference type="Proteomes" id="UP000199323"/>
    </source>
</evidence>
<keyword evidence="2" id="KW-0812">Transmembrane</keyword>
<dbReference type="OrthoDB" id="4338751at2"/>
<evidence type="ECO:0000256" key="1">
    <source>
        <dbReference type="SAM" id="MobiDB-lite"/>
    </source>
</evidence>
<feature type="compositionally biased region" description="Basic and acidic residues" evidence="1">
    <location>
        <begin position="155"/>
        <end position="171"/>
    </location>
</feature>
<dbReference type="RefSeq" id="WP_093714256.1">
    <property type="nucleotide sequence ID" value="NZ_FONG01000008.1"/>
</dbReference>
<proteinExistence type="predicted"/>
<dbReference type="Proteomes" id="UP000199323">
    <property type="component" value="Unassembled WGS sequence"/>
</dbReference>
<feature type="transmembrane region" description="Helical" evidence="2">
    <location>
        <begin position="111"/>
        <end position="132"/>
    </location>
</feature>
<organism evidence="3 4">
    <name type="scientific">Actinacidiphila alni</name>
    <dbReference type="NCBI Taxonomy" id="380248"/>
    <lineage>
        <taxon>Bacteria</taxon>
        <taxon>Bacillati</taxon>
        <taxon>Actinomycetota</taxon>
        <taxon>Actinomycetes</taxon>
        <taxon>Kitasatosporales</taxon>
        <taxon>Streptomycetaceae</taxon>
        <taxon>Actinacidiphila</taxon>
    </lineage>
</organism>
<keyword evidence="2" id="KW-1133">Transmembrane helix</keyword>
<dbReference type="AlphaFoldDB" id="A0A1I2G7Q3"/>
<evidence type="ECO:0000256" key="2">
    <source>
        <dbReference type="SAM" id="Phobius"/>
    </source>
</evidence>
<sequence>MFRTFVGSLLALIGAAGAVWSPFRAWYGGRHGSGIRVDDLFTGVGVTPDKAALLGSLFLPMGFAALLTLLGVLLRSRLALLLAGLLVLGVTVLWMVRQGQAAGSLTAGGDGLGYGVATAFGSGLLILLGAYLTHGRRRTRAYGEPVPYEEPVPYDDGRRYGEDPRSDDGRRYGSGYGGTGERGSGEQPPMPPYDPDGPDDPGTTRTLPTIGGSTVEGGSLDGTSGPPKT</sequence>
<protein>
    <submittedName>
        <fullName evidence="3">Uncharacterized protein</fullName>
    </submittedName>
</protein>
<keyword evidence="4" id="KW-1185">Reference proteome</keyword>
<feature type="transmembrane region" description="Helical" evidence="2">
    <location>
        <begin position="78"/>
        <end position="96"/>
    </location>
</feature>
<feature type="transmembrane region" description="Helical" evidence="2">
    <location>
        <begin position="51"/>
        <end position="73"/>
    </location>
</feature>
<reference evidence="3 4" key="1">
    <citation type="submission" date="2016-10" db="EMBL/GenBank/DDBJ databases">
        <authorList>
            <person name="de Groot N.N."/>
        </authorList>
    </citation>
    <scope>NUCLEOTIDE SEQUENCE [LARGE SCALE GENOMIC DNA]</scope>
    <source>
        <strain evidence="3 4">CGMCC 4.3510</strain>
    </source>
</reference>